<proteinExistence type="predicted"/>
<keyword evidence="3" id="KW-1185">Reference proteome</keyword>
<evidence type="ECO:0000256" key="1">
    <source>
        <dbReference type="SAM" id="MobiDB-lite"/>
    </source>
</evidence>
<sequence length="111" mass="12736">MIVLVCLVHVAVWMRPKIIKKRTDKRKSRNITASETNTLIMSSRNNSMNNFGMEELKDVKLKNESPEASIDFTSSYNATSTECIINLDKNSSNKNYRRKSVGSNKSYRKND</sequence>
<protein>
    <submittedName>
        <fullName evidence="2">Uncharacterized protein</fullName>
    </submittedName>
</protein>
<gene>
    <name evidence="2" type="ORF">BCR32DRAFT_249056</name>
</gene>
<dbReference type="OrthoDB" id="10568962at2759"/>
<dbReference type="AlphaFoldDB" id="A0A1Y1WS06"/>
<feature type="region of interest" description="Disordered" evidence="1">
    <location>
        <begin position="23"/>
        <end position="49"/>
    </location>
</feature>
<reference evidence="2 3" key="2">
    <citation type="submission" date="2016-08" db="EMBL/GenBank/DDBJ databases">
        <title>Pervasive Adenine N6-methylation of Active Genes in Fungi.</title>
        <authorList>
            <consortium name="DOE Joint Genome Institute"/>
            <person name="Mondo S.J."/>
            <person name="Dannebaum R.O."/>
            <person name="Kuo R.C."/>
            <person name="Labutti K."/>
            <person name="Haridas S."/>
            <person name="Kuo A."/>
            <person name="Salamov A."/>
            <person name="Ahrendt S.R."/>
            <person name="Lipzen A."/>
            <person name="Sullivan W."/>
            <person name="Andreopoulos W.B."/>
            <person name="Clum A."/>
            <person name="Lindquist E."/>
            <person name="Daum C."/>
            <person name="Ramamoorthy G.K."/>
            <person name="Gryganskyi A."/>
            <person name="Culley D."/>
            <person name="Magnuson J.K."/>
            <person name="James T.Y."/>
            <person name="O'Malley M.A."/>
            <person name="Stajich J.E."/>
            <person name="Spatafora J.W."/>
            <person name="Visel A."/>
            <person name="Grigoriev I.V."/>
        </authorList>
    </citation>
    <scope>NUCLEOTIDE SEQUENCE [LARGE SCALE GENOMIC DNA]</scope>
    <source>
        <strain evidence="2 3">S4</strain>
    </source>
</reference>
<name>A0A1Y1WS06_9FUNG</name>
<dbReference type="Proteomes" id="UP000193944">
    <property type="component" value="Unassembled WGS sequence"/>
</dbReference>
<reference evidence="2 3" key="1">
    <citation type="submission" date="2016-08" db="EMBL/GenBank/DDBJ databases">
        <title>A Parts List for Fungal Cellulosomes Revealed by Comparative Genomics.</title>
        <authorList>
            <consortium name="DOE Joint Genome Institute"/>
            <person name="Haitjema C.H."/>
            <person name="Gilmore S.P."/>
            <person name="Henske J.K."/>
            <person name="Solomon K.V."/>
            <person name="De Groot R."/>
            <person name="Kuo A."/>
            <person name="Mondo S.J."/>
            <person name="Salamov A.A."/>
            <person name="Labutti K."/>
            <person name="Zhao Z."/>
            <person name="Chiniquy J."/>
            <person name="Barry K."/>
            <person name="Brewer H.M."/>
            <person name="Purvine S.O."/>
            <person name="Wright A.T."/>
            <person name="Boxma B."/>
            <person name="Van Alen T."/>
            <person name="Hackstein J.H."/>
            <person name="Baker S.E."/>
            <person name="Grigoriev I.V."/>
            <person name="O'Malley M.A."/>
        </authorList>
    </citation>
    <scope>NUCLEOTIDE SEQUENCE [LARGE SCALE GENOMIC DNA]</scope>
    <source>
        <strain evidence="2 3">S4</strain>
    </source>
</reference>
<evidence type="ECO:0000313" key="2">
    <source>
        <dbReference type="EMBL" id="ORX76048.1"/>
    </source>
</evidence>
<evidence type="ECO:0000313" key="3">
    <source>
        <dbReference type="Proteomes" id="UP000193944"/>
    </source>
</evidence>
<comment type="caution">
    <text evidence="2">The sequence shown here is derived from an EMBL/GenBank/DDBJ whole genome shotgun (WGS) entry which is preliminary data.</text>
</comment>
<feature type="compositionally biased region" description="Polar residues" evidence="1">
    <location>
        <begin position="30"/>
        <end position="49"/>
    </location>
</feature>
<dbReference type="EMBL" id="MCFG01000321">
    <property type="protein sequence ID" value="ORX76048.1"/>
    <property type="molecule type" value="Genomic_DNA"/>
</dbReference>
<organism evidence="2 3">
    <name type="scientific">Anaeromyces robustus</name>
    <dbReference type="NCBI Taxonomy" id="1754192"/>
    <lineage>
        <taxon>Eukaryota</taxon>
        <taxon>Fungi</taxon>
        <taxon>Fungi incertae sedis</taxon>
        <taxon>Chytridiomycota</taxon>
        <taxon>Chytridiomycota incertae sedis</taxon>
        <taxon>Neocallimastigomycetes</taxon>
        <taxon>Neocallimastigales</taxon>
        <taxon>Neocallimastigaceae</taxon>
        <taxon>Anaeromyces</taxon>
    </lineage>
</organism>
<accession>A0A1Y1WS06</accession>